<keyword evidence="1" id="KW-0732">Signal</keyword>
<protein>
    <submittedName>
        <fullName evidence="2">Uncharacterized protein</fullName>
    </submittedName>
</protein>
<gene>
    <name evidence="2" type="ORF">MCOR_7455</name>
</gene>
<evidence type="ECO:0000313" key="3">
    <source>
        <dbReference type="Proteomes" id="UP000507470"/>
    </source>
</evidence>
<reference evidence="2 3" key="1">
    <citation type="submission" date="2020-06" db="EMBL/GenBank/DDBJ databases">
        <authorList>
            <person name="Li R."/>
            <person name="Bekaert M."/>
        </authorList>
    </citation>
    <scope>NUCLEOTIDE SEQUENCE [LARGE SCALE GENOMIC DNA]</scope>
    <source>
        <strain evidence="3">wild</strain>
    </source>
</reference>
<evidence type="ECO:0000313" key="2">
    <source>
        <dbReference type="EMBL" id="CAC5367618.1"/>
    </source>
</evidence>
<organism evidence="2 3">
    <name type="scientific">Mytilus coruscus</name>
    <name type="common">Sea mussel</name>
    <dbReference type="NCBI Taxonomy" id="42192"/>
    <lineage>
        <taxon>Eukaryota</taxon>
        <taxon>Metazoa</taxon>
        <taxon>Spiralia</taxon>
        <taxon>Lophotrochozoa</taxon>
        <taxon>Mollusca</taxon>
        <taxon>Bivalvia</taxon>
        <taxon>Autobranchia</taxon>
        <taxon>Pteriomorphia</taxon>
        <taxon>Mytilida</taxon>
        <taxon>Mytiloidea</taxon>
        <taxon>Mytilidae</taxon>
        <taxon>Mytilinae</taxon>
        <taxon>Mytilus</taxon>
    </lineage>
</organism>
<dbReference type="Proteomes" id="UP000507470">
    <property type="component" value="Unassembled WGS sequence"/>
</dbReference>
<dbReference type="OrthoDB" id="10418069at2759"/>
<name>A0A6J8AGC4_MYTCO</name>
<sequence>MWNSCVRWFIMVILCETIIGQDDCPPGINSKDTRLLRITCLLDKHNTFNPWGGKRSSNAESLESSKYQTELNSRGGKRFKGISFKSNNKDRTGKKYKIEILSCIRRFINDKFFLDRCMEVVQNECTATYCSDDQTGMERRELIAWENSKLKHRLRSSTGFCMKINRLLRLIMVPSDMCSSKPDNKSVTHGIWDFRS</sequence>
<proteinExistence type="predicted"/>
<keyword evidence="3" id="KW-1185">Reference proteome</keyword>
<evidence type="ECO:0000256" key="1">
    <source>
        <dbReference type="SAM" id="SignalP"/>
    </source>
</evidence>
<feature type="signal peptide" evidence="1">
    <location>
        <begin position="1"/>
        <end position="20"/>
    </location>
</feature>
<feature type="chain" id="PRO_5026881315" evidence="1">
    <location>
        <begin position="21"/>
        <end position="196"/>
    </location>
</feature>
<dbReference type="AlphaFoldDB" id="A0A6J8AGC4"/>
<accession>A0A6J8AGC4</accession>
<dbReference type="EMBL" id="CACVKT020001364">
    <property type="protein sequence ID" value="CAC5367618.1"/>
    <property type="molecule type" value="Genomic_DNA"/>
</dbReference>